<evidence type="ECO:0000259" key="2">
    <source>
        <dbReference type="Pfam" id="PF06985"/>
    </source>
</evidence>
<evidence type="ECO:0000313" key="3">
    <source>
        <dbReference type="EMBL" id="KAK4466870.1"/>
    </source>
</evidence>
<gene>
    <name evidence="3" type="ORF">QBC42DRAFT_319029</name>
</gene>
<feature type="domain" description="Heterokaryon incompatibility" evidence="2">
    <location>
        <begin position="50"/>
        <end position="210"/>
    </location>
</feature>
<dbReference type="PANTHER" id="PTHR24148">
    <property type="entry name" value="ANKYRIN REPEAT DOMAIN-CONTAINING PROTEIN 39 HOMOLOG-RELATED"/>
    <property type="match status" value="1"/>
</dbReference>
<feature type="compositionally biased region" description="Low complexity" evidence="1">
    <location>
        <begin position="396"/>
        <end position="407"/>
    </location>
</feature>
<name>A0AAV9I1G5_9PEZI</name>
<evidence type="ECO:0000313" key="4">
    <source>
        <dbReference type="Proteomes" id="UP001321749"/>
    </source>
</evidence>
<accession>A0AAV9I1G5</accession>
<feature type="region of interest" description="Disordered" evidence="1">
    <location>
        <begin position="257"/>
        <end position="276"/>
    </location>
</feature>
<proteinExistence type="predicted"/>
<organism evidence="3 4">
    <name type="scientific">Cladorrhinum samala</name>
    <dbReference type="NCBI Taxonomy" id="585594"/>
    <lineage>
        <taxon>Eukaryota</taxon>
        <taxon>Fungi</taxon>
        <taxon>Dikarya</taxon>
        <taxon>Ascomycota</taxon>
        <taxon>Pezizomycotina</taxon>
        <taxon>Sordariomycetes</taxon>
        <taxon>Sordariomycetidae</taxon>
        <taxon>Sordariales</taxon>
        <taxon>Podosporaceae</taxon>
        <taxon>Cladorrhinum</taxon>
    </lineage>
</organism>
<feature type="compositionally biased region" description="Basic and acidic residues" evidence="1">
    <location>
        <begin position="257"/>
        <end position="268"/>
    </location>
</feature>
<reference evidence="3" key="2">
    <citation type="submission" date="2023-06" db="EMBL/GenBank/DDBJ databases">
        <authorList>
            <consortium name="Lawrence Berkeley National Laboratory"/>
            <person name="Mondo S.J."/>
            <person name="Hensen N."/>
            <person name="Bonometti L."/>
            <person name="Westerberg I."/>
            <person name="Brannstrom I.O."/>
            <person name="Guillou S."/>
            <person name="Cros-Aarteil S."/>
            <person name="Calhoun S."/>
            <person name="Haridas S."/>
            <person name="Kuo A."/>
            <person name="Pangilinan J."/>
            <person name="Riley R."/>
            <person name="Labutti K."/>
            <person name="Andreopoulos B."/>
            <person name="Lipzen A."/>
            <person name="Chen C."/>
            <person name="Yanf M."/>
            <person name="Daum C."/>
            <person name="Ng V."/>
            <person name="Clum A."/>
            <person name="Steindorff A."/>
            <person name="Ohm R."/>
            <person name="Martin F."/>
            <person name="Silar P."/>
            <person name="Natvig D."/>
            <person name="Lalanne C."/>
            <person name="Gautier V."/>
            <person name="Ament-Velasquez S.L."/>
            <person name="Kruys A."/>
            <person name="Hutchinson M.I."/>
            <person name="Powell A.J."/>
            <person name="Barry K."/>
            <person name="Miller A.N."/>
            <person name="Grigoriev I.V."/>
            <person name="Debuchy R."/>
            <person name="Gladieux P."/>
            <person name="Thoren M.H."/>
            <person name="Johannesson H."/>
        </authorList>
    </citation>
    <scope>NUCLEOTIDE SEQUENCE</scope>
    <source>
        <strain evidence="3">PSN324</strain>
    </source>
</reference>
<protein>
    <submittedName>
        <fullName evidence="3">HET-domain-containing protein</fullName>
    </submittedName>
</protein>
<dbReference type="InterPro" id="IPR052895">
    <property type="entry name" value="HetReg/Transcr_Mod"/>
</dbReference>
<dbReference type="PANTHER" id="PTHR24148:SF73">
    <property type="entry name" value="HET DOMAIN PROTEIN (AFU_ORTHOLOGUE AFUA_8G01020)"/>
    <property type="match status" value="1"/>
</dbReference>
<comment type="caution">
    <text evidence="3">The sequence shown here is derived from an EMBL/GenBank/DDBJ whole genome shotgun (WGS) entry which is preliminary data.</text>
</comment>
<sequence>MPDSKYHYVPLRPQIREIRLLTLLPDTTPDQTTIPRCRLSSRSLDDQPAYSALSYVWGDAASSQAPGNVIELDGQRFAVTANLLSALRHLRPRAPADQPLTLWVDAVCINQDDLDERSQQVSMMRDIYASAKRVIIWLGEEDDGSEGAFEAIQEISAISGSDGGGGDDDDDDEKKKDKERQLHLMRSCSSFLFNIAENRPWFYRVWILQELAMAQEDPLVVCGWRSVPWSVLVSTWKAIAREVFTEIGMVRLRDGRRASSPEDLKRNPEQIPNGDDDGVEAVVEQQEEPEIVQSKLKIDVLDELLHQRRSNGGASLRKLLLISRTSKATDPRDRIYALLGMMAPRETAAESGSIPIHVDYRKPTWEVYSDAVSHIFSRGEGPYFLAGVFLPGERAAAPQPTQAASAPAQPPGDAPQSPPVEPCYLPSWVPDFSRQTADATTKSSGMAFHPPACRSASGAGAVCMNGWRMPDKRTLKVHGLVVDVIEEVIPMGKSLAETIRLLPRLESLTRSARHRRPSSCFQNPESTMNADVDNATAALIEQFKHKEPLWRTLICNKLFFSGYDEAPASYQDMYMRILQDGEATLRSSSRSEYERSLEEMVGHRVFLTTKSGFVGTCVPDGRPGDVIAIWFGSPVPFVLRAAAAAAAPGALGTEPEGRVCYSLIGAAYVGGIMGGEMVDELYCEDLMDSTTFYVQ</sequence>
<dbReference type="InterPro" id="IPR010730">
    <property type="entry name" value="HET"/>
</dbReference>
<reference evidence="3" key="1">
    <citation type="journal article" date="2023" name="Mol. Phylogenet. Evol.">
        <title>Genome-scale phylogeny and comparative genomics of the fungal order Sordariales.</title>
        <authorList>
            <person name="Hensen N."/>
            <person name="Bonometti L."/>
            <person name="Westerberg I."/>
            <person name="Brannstrom I.O."/>
            <person name="Guillou S."/>
            <person name="Cros-Aarteil S."/>
            <person name="Calhoun S."/>
            <person name="Haridas S."/>
            <person name="Kuo A."/>
            <person name="Mondo S."/>
            <person name="Pangilinan J."/>
            <person name="Riley R."/>
            <person name="LaButti K."/>
            <person name="Andreopoulos B."/>
            <person name="Lipzen A."/>
            <person name="Chen C."/>
            <person name="Yan M."/>
            <person name="Daum C."/>
            <person name="Ng V."/>
            <person name="Clum A."/>
            <person name="Steindorff A."/>
            <person name="Ohm R.A."/>
            <person name="Martin F."/>
            <person name="Silar P."/>
            <person name="Natvig D.O."/>
            <person name="Lalanne C."/>
            <person name="Gautier V."/>
            <person name="Ament-Velasquez S.L."/>
            <person name="Kruys A."/>
            <person name="Hutchinson M.I."/>
            <person name="Powell A.J."/>
            <person name="Barry K."/>
            <person name="Miller A.N."/>
            <person name="Grigoriev I.V."/>
            <person name="Debuchy R."/>
            <person name="Gladieux P."/>
            <person name="Hiltunen Thoren M."/>
            <person name="Johannesson H."/>
        </authorList>
    </citation>
    <scope>NUCLEOTIDE SEQUENCE</scope>
    <source>
        <strain evidence="3">PSN324</strain>
    </source>
</reference>
<dbReference type="Proteomes" id="UP001321749">
    <property type="component" value="Unassembled WGS sequence"/>
</dbReference>
<feature type="region of interest" description="Disordered" evidence="1">
    <location>
        <begin position="158"/>
        <end position="178"/>
    </location>
</feature>
<feature type="region of interest" description="Disordered" evidence="1">
    <location>
        <begin position="396"/>
        <end position="420"/>
    </location>
</feature>
<dbReference type="EMBL" id="MU864929">
    <property type="protein sequence ID" value="KAK4466870.1"/>
    <property type="molecule type" value="Genomic_DNA"/>
</dbReference>
<dbReference type="AlphaFoldDB" id="A0AAV9I1G5"/>
<feature type="compositionally biased region" description="Pro residues" evidence="1">
    <location>
        <begin position="408"/>
        <end position="420"/>
    </location>
</feature>
<dbReference type="Pfam" id="PF26639">
    <property type="entry name" value="Het-6_barrel"/>
    <property type="match status" value="1"/>
</dbReference>
<keyword evidence="4" id="KW-1185">Reference proteome</keyword>
<evidence type="ECO:0000256" key="1">
    <source>
        <dbReference type="SAM" id="MobiDB-lite"/>
    </source>
</evidence>
<dbReference type="Pfam" id="PF06985">
    <property type="entry name" value="HET"/>
    <property type="match status" value="1"/>
</dbReference>